<dbReference type="GO" id="GO:0005634">
    <property type="term" value="C:nucleus"/>
    <property type="evidence" value="ECO:0007669"/>
    <property type="project" value="TreeGrafter"/>
</dbReference>
<dbReference type="AlphaFoldDB" id="A0A2U1KIW1"/>
<sequence length="1205" mass="135920">MSVVGFDIGNESCVIAAARRGGVVILLNDELKHETPSVVSFGVKQRFFGSAGVASALANPKSSISQVKRLIGRQYKEPSMQKDLMLLPFVTSEGPRGGILIELEYMKEKMMFTPVEILGMLFKYLKQIAEKNLESGVVDCLEYMKEKMMFTPVEILGMLFKYLKQIAEKNLESGVVDCVIGIPSYFTDLQRREYLDAATIAGLKPLTLMHDGTAIALGYGMYKTDLCVEPIVVVFVNIGHSDTQVTVAAFKQGQMKILAHSFDNNLGGRDFDEVIFKHFAAQFDQKYKIDVSSNARASIRLRASCEKVKKVLSVKTEACLNIKCLIKVKDVRGIITRGEFENLSQQLLGRVTIPCLKAVEDSCISVDEIDKIELVGSGSCIPAITKMLTSLFQKEPTRTLDVSECVARGCALRCAMLSPTLKVQDYKVQDIFPYSIGLPADKNKSKREITLFAKGISFPNYRVLKCNKMTPLDIQVFYAIDKNFPAGMSTKVGHFMIDSSQSSGKEKLIFEFVVLLNKNGVVEIDSVSILEDNNRSRKNNNPHSGKMVANGHMSNLAFSENLDVATTKDELHKAQEIEKVLAEQDIKVEQAKDQRNTLESFVYDTRSKLLSTYRSFATDAEKDGITKSLQETKDWLYEDSDDESDEQNYSGKLEELKQLLDPIEKRYKDENARSKATKAFLNCIGEYRSATDLLASGLKHEVNNQCLEAEQWLNRYQQKESSKNMDPIQWSSVMKQATDRFESNCKDIMRPKPSPQKLHELSDSDQRDNLGNSDQSQHLVNSNRRAGAVNLNRRDGPVDLNQRDGPVNSIPKDGLRGWDRIMDLNKWGGLVGFNQKGETAGLNQRDQNMCSNQRGQTVGVYQRDRTMDSKQRDHPLHSVDNMVVNTYSSNDAVDQRLSDLRLTSTSNTNVTRTDRARIKDFGVSENVLGDRRKNKLSEAQVTKQILAEKDIQVEQTKETIRASKALSYHNDEFKEADSGKLGNPVQLSGPVENKNKDEQATKQIQNKLHEAQVTKQMLAEKDIQVEQTEEKIHGSKALSYYNDEYKEAVSGKLGNPVQLSGPVENENKDEIAREQVTKLMLNKLREAQVNKQMPAEKDIQLEQTKEKIHGSELSRPVENKNKDENAREQAIKAMLTCLEEYRLIAGSLPLSQKEEVNIECNRVEQWLNDLSQQNLSNKNINPIRWSNIIKNAMESFERRCKHLMN</sequence>
<dbReference type="GO" id="GO:0140662">
    <property type="term" value="F:ATP-dependent protein folding chaperone"/>
    <property type="evidence" value="ECO:0007669"/>
    <property type="project" value="InterPro"/>
</dbReference>
<dbReference type="SUPFAM" id="SSF100934">
    <property type="entry name" value="Heat shock protein 70kD (HSP70), C-terminal subdomain"/>
    <property type="match status" value="1"/>
</dbReference>
<dbReference type="GO" id="GO:0005829">
    <property type="term" value="C:cytosol"/>
    <property type="evidence" value="ECO:0007669"/>
    <property type="project" value="TreeGrafter"/>
</dbReference>
<dbReference type="FunFam" id="3.30.30.30:FF:000002">
    <property type="entry name" value="Heat shock 70 kDa protein 4"/>
    <property type="match status" value="1"/>
</dbReference>
<keyword evidence="3" id="KW-0143">Chaperone</keyword>
<dbReference type="EMBL" id="PKPP01017940">
    <property type="protein sequence ID" value="PWA36603.1"/>
    <property type="molecule type" value="Genomic_DNA"/>
</dbReference>
<dbReference type="InterPro" id="IPR013126">
    <property type="entry name" value="Hsp_70_fam"/>
</dbReference>
<dbReference type="Proteomes" id="UP000245207">
    <property type="component" value="Unassembled WGS sequence"/>
</dbReference>
<dbReference type="FunFam" id="3.90.640.10:FF:000004">
    <property type="entry name" value="Heat shock 70 kDa protein 4"/>
    <property type="match status" value="1"/>
</dbReference>
<keyword evidence="6" id="KW-0346">Stress response</keyword>
<feature type="compositionally biased region" description="Polar residues" evidence="5">
    <location>
        <begin position="769"/>
        <end position="784"/>
    </location>
</feature>
<dbReference type="PRINTS" id="PR00301">
    <property type="entry name" value="HEATSHOCK70"/>
</dbReference>
<dbReference type="Gene3D" id="2.60.34.10">
    <property type="entry name" value="Substrate Binding Domain Of DNAk, Chain A, domain 1"/>
    <property type="match status" value="1"/>
</dbReference>
<dbReference type="Pfam" id="PF00012">
    <property type="entry name" value="HSP70"/>
    <property type="match status" value="2"/>
</dbReference>
<dbReference type="InterPro" id="IPR043129">
    <property type="entry name" value="ATPase_NBD"/>
</dbReference>
<accession>A0A2U1KIW1</accession>
<dbReference type="FunFam" id="1.20.1270.10:FF:000002">
    <property type="entry name" value="Heat shock 70 kDa protein 4"/>
    <property type="match status" value="1"/>
</dbReference>
<evidence type="ECO:0000313" key="7">
    <source>
        <dbReference type="Proteomes" id="UP000245207"/>
    </source>
</evidence>
<feature type="region of interest" description="Disordered" evidence="5">
    <location>
        <begin position="745"/>
        <end position="808"/>
    </location>
</feature>
<evidence type="ECO:0000256" key="1">
    <source>
        <dbReference type="ARBA" id="ARBA00022741"/>
    </source>
</evidence>
<keyword evidence="7" id="KW-1185">Reference proteome</keyword>
<evidence type="ECO:0000256" key="4">
    <source>
        <dbReference type="ARBA" id="ARBA00061090"/>
    </source>
</evidence>
<reference evidence="6 7" key="1">
    <citation type="journal article" date="2018" name="Mol. Plant">
        <title>The genome of Artemisia annua provides insight into the evolution of Asteraceae family and artemisinin biosynthesis.</title>
        <authorList>
            <person name="Shen Q."/>
            <person name="Zhang L."/>
            <person name="Liao Z."/>
            <person name="Wang S."/>
            <person name="Yan T."/>
            <person name="Shi P."/>
            <person name="Liu M."/>
            <person name="Fu X."/>
            <person name="Pan Q."/>
            <person name="Wang Y."/>
            <person name="Lv Z."/>
            <person name="Lu X."/>
            <person name="Zhang F."/>
            <person name="Jiang W."/>
            <person name="Ma Y."/>
            <person name="Chen M."/>
            <person name="Hao X."/>
            <person name="Li L."/>
            <person name="Tang Y."/>
            <person name="Lv G."/>
            <person name="Zhou Y."/>
            <person name="Sun X."/>
            <person name="Brodelius P.E."/>
            <person name="Rose J.K.C."/>
            <person name="Tang K."/>
        </authorList>
    </citation>
    <scope>NUCLEOTIDE SEQUENCE [LARGE SCALE GENOMIC DNA]</scope>
    <source>
        <strain evidence="7">cv. Huhao1</strain>
        <tissue evidence="6">Leaf</tissue>
    </source>
</reference>
<feature type="compositionally biased region" description="Basic and acidic residues" evidence="5">
    <location>
        <begin position="757"/>
        <end position="768"/>
    </location>
</feature>
<keyword evidence="2" id="KW-0067">ATP-binding</keyword>
<dbReference type="OrthoDB" id="434160at2759"/>
<protein>
    <submittedName>
        <fullName evidence="6">Heat shock protein 70 family</fullName>
    </submittedName>
</protein>
<evidence type="ECO:0000256" key="5">
    <source>
        <dbReference type="SAM" id="MobiDB-lite"/>
    </source>
</evidence>
<organism evidence="6 7">
    <name type="scientific">Artemisia annua</name>
    <name type="common">Sweet wormwood</name>
    <dbReference type="NCBI Taxonomy" id="35608"/>
    <lineage>
        <taxon>Eukaryota</taxon>
        <taxon>Viridiplantae</taxon>
        <taxon>Streptophyta</taxon>
        <taxon>Embryophyta</taxon>
        <taxon>Tracheophyta</taxon>
        <taxon>Spermatophyta</taxon>
        <taxon>Magnoliopsida</taxon>
        <taxon>eudicotyledons</taxon>
        <taxon>Gunneridae</taxon>
        <taxon>Pentapetalae</taxon>
        <taxon>asterids</taxon>
        <taxon>campanulids</taxon>
        <taxon>Asterales</taxon>
        <taxon>Asteraceae</taxon>
        <taxon>Asteroideae</taxon>
        <taxon>Anthemideae</taxon>
        <taxon>Artemisiinae</taxon>
        <taxon>Artemisia</taxon>
    </lineage>
</organism>
<dbReference type="SUPFAM" id="SSF53067">
    <property type="entry name" value="Actin-like ATPase domain"/>
    <property type="match status" value="3"/>
</dbReference>
<dbReference type="InterPro" id="IPR029047">
    <property type="entry name" value="HSP70_peptide-bd_sf"/>
</dbReference>
<dbReference type="PANTHER" id="PTHR45639">
    <property type="entry name" value="HSC70CB, ISOFORM G-RELATED"/>
    <property type="match status" value="1"/>
</dbReference>
<feature type="region of interest" description="Disordered" evidence="5">
    <location>
        <begin position="1105"/>
        <end position="1124"/>
    </location>
</feature>
<dbReference type="Gene3D" id="3.30.30.30">
    <property type="match status" value="2"/>
</dbReference>
<evidence type="ECO:0000256" key="3">
    <source>
        <dbReference type="ARBA" id="ARBA00023186"/>
    </source>
</evidence>
<dbReference type="Gene3D" id="3.90.640.10">
    <property type="entry name" value="Actin, Chain A, domain 4"/>
    <property type="match status" value="1"/>
</dbReference>
<dbReference type="GO" id="GO:0005524">
    <property type="term" value="F:ATP binding"/>
    <property type="evidence" value="ECO:0007669"/>
    <property type="project" value="UniProtKB-KW"/>
</dbReference>
<evidence type="ECO:0000256" key="2">
    <source>
        <dbReference type="ARBA" id="ARBA00022840"/>
    </source>
</evidence>
<dbReference type="FunFam" id="3.30.420.40:FF:000171">
    <property type="entry name" value="Heat shock 70 kDa protein 4"/>
    <property type="match status" value="2"/>
</dbReference>
<dbReference type="Gene3D" id="1.20.1270.10">
    <property type="match status" value="1"/>
</dbReference>
<evidence type="ECO:0000313" key="6">
    <source>
        <dbReference type="EMBL" id="PWA36603.1"/>
    </source>
</evidence>
<proteinExistence type="inferred from homology"/>
<comment type="similarity">
    <text evidence="4">Belongs to the heat shock protein 70 (TC 1.A.33) family. HSP110/SSE subfamily.</text>
</comment>
<gene>
    <name evidence="6" type="ORF">CTI12_AA598270</name>
</gene>
<comment type="caution">
    <text evidence="6">The sequence shown here is derived from an EMBL/GenBank/DDBJ whole genome shotgun (WGS) entry which is preliminary data.</text>
</comment>
<dbReference type="STRING" id="35608.A0A2U1KIW1"/>
<dbReference type="PANTHER" id="PTHR45639:SF23">
    <property type="entry name" value="HEAT SHOCK PROTEIN 70 FAMILY"/>
    <property type="match status" value="1"/>
</dbReference>
<keyword evidence="1" id="KW-0547">Nucleotide-binding</keyword>
<dbReference type="Gene3D" id="3.30.420.40">
    <property type="match status" value="3"/>
</dbReference>
<name>A0A2U1KIW1_ARTAN</name>
<dbReference type="InterPro" id="IPR029048">
    <property type="entry name" value="HSP70_C_sf"/>
</dbReference>